<keyword evidence="4" id="KW-1185">Reference proteome</keyword>
<organism evidence="3 4">
    <name type="scientific">Thalassoglobus polymorphus</name>
    <dbReference type="NCBI Taxonomy" id="2527994"/>
    <lineage>
        <taxon>Bacteria</taxon>
        <taxon>Pseudomonadati</taxon>
        <taxon>Planctomycetota</taxon>
        <taxon>Planctomycetia</taxon>
        <taxon>Planctomycetales</taxon>
        <taxon>Planctomycetaceae</taxon>
        <taxon>Thalassoglobus</taxon>
    </lineage>
</organism>
<keyword evidence="2" id="KW-1133">Transmembrane helix</keyword>
<dbReference type="KEGG" id="tpol:Mal48_38430"/>
<name>A0A517QSI9_9PLAN</name>
<dbReference type="AlphaFoldDB" id="A0A517QSI9"/>
<feature type="transmembrane region" description="Helical" evidence="2">
    <location>
        <begin position="42"/>
        <end position="62"/>
    </location>
</feature>
<feature type="region of interest" description="Disordered" evidence="1">
    <location>
        <begin position="84"/>
        <end position="135"/>
    </location>
</feature>
<reference evidence="3 4" key="1">
    <citation type="submission" date="2019-02" db="EMBL/GenBank/DDBJ databases">
        <title>Deep-cultivation of Planctomycetes and their phenomic and genomic characterization uncovers novel biology.</title>
        <authorList>
            <person name="Wiegand S."/>
            <person name="Jogler M."/>
            <person name="Boedeker C."/>
            <person name="Pinto D."/>
            <person name="Vollmers J."/>
            <person name="Rivas-Marin E."/>
            <person name="Kohn T."/>
            <person name="Peeters S.H."/>
            <person name="Heuer A."/>
            <person name="Rast P."/>
            <person name="Oberbeckmann S."/>
            <person name="Bunk B."/>
            <person name="Jeske O."/>
            <person name="Meyerdierks A."/>
            <person name="Storesund J.E."/>
            <person name="Kallscheuer N."/>
            <person name="Luecker S."/>
            <person name="Lage O.M."/>
            <person name="Pohl T."/>
            <person name="Merkel B.J."/>
            <person name="Hornburger P."/>
            <person name="Mueller R.-W."/>
            <person name="Bruemmer F."/>
            <person name="Labrenz M."/>
            <person name="Spormann A.M."/>
            <person name="Op den Camp H."/>
            <person name="Overmann J."/>
            <person name="Amann R."/>
            <person name="Jetten M.S.M."/>
            <person name="Mascher T."/>
            <person name="Medema M.H."/>
            <person name="Devos D.P."/>
            <person name="Kaster A.-K."/>
            <person name="Ovreas L."/>
            <person name="Rohde M."/>
            <person name="Galperin M.Y."/>
            <person name="Jogler C."/>
        </authorList>
    </citation>
    <scope>NUCLEOTIDE SEQUENCE [LARGE SCALE GENOMIC DNA]</scope>
    <source>
        <strain evidence="3 4">Mal48</strain>
    </source>
</reference>
<accession>A0A517QSI9</accession>
<evidence type="ECO:0000313" key="4">
    <source>
        <dbReference type="Proteomes" id="UP000315724"/>
    </source>
</evidence>
<feature type="transmembrane region" description="Helical" evidence="2">
    <location>
        <begin position="12"/>
        <end position="36"/>
    </location>
</feature>
<gene>
    <name evidence="3" type="ORF">Mal48_38430</name>
</gene>
<evidence type="ECO:0000256" key="2">
    <source>
        <dbReference type="SAM" id="Phobius"/>
    </source>
</evidence>
<dbReference type="EMBL" id="CP036267">
    <property type="protein sequence ID" value="QDT34581.1"/>
    <property type="molecule type" value="Genomic_DNA"/>
</dbReference>
<evidence type="ECO:0000313" key="3">
    <source>
        <dbReference type="EMBL" id="QDT34581.1"/>
    </source>
</evidence>
<proteinExistence type="predicted"/>
<keyword evidence="2" id="KW-0812">Transmembrane</keyword>
<feature type="compositionally biased region" description="Basic and acidic residues" evidence="1">
    <location>
        <begin position="125"/>
        <end position="135"/>
    </location>
</feature>
<dbReference type="GO" id="GO:0016740">
    <property type="term" value="F:transferase activity"/>
    <property type="evidence" value="ECO:0007669"/>
    <property type="project" value="UniProtKB-KW"/>
</dbReference>
<keyword evidence="3" id="KW-0808">Transferase</keyword>
<dbReference type="RefSeq" id="WP_145202743.1">
    <property type="nucleotide sequence ID" value="NZ_CP036267.1"/>
</dbReference>
<sequence length="135" mass="14582">MPGDFRPSNSKFAGSILAACIVGLFGALGIAFVSAASGGDPVITLGVILGGACGLFLIIWLLNTTSNVSPSACYHWVFSKNARPKADYEPRRKRTQKEDYGTQKPASAEEVKDLKDGLRNWVPSKTREGRSHLKE</sequence>
<feature type="compositionally biased region" description="Basic and acidic residues" evidence="1">
    <location>
        <begin position="84"/>
        <end position="118"/>
    </location>
</feature>
<dbReference type="Proteomes" id="UP000315724">
    <property type="component" value="Chromosome"/>
</dbReference>
<dbReference type="OrthoDB" id="285977at2"/>
<protein>
    <submittedName>
        <fullName evidence="3">MraY-like glycosyltransferase</fullName>
    </submittedName>
</protein>
<keyword evidence="2" id="KW-0472">Membrane</keyword>
<evidence type="ECO:0000256" key="1">
    <source>
        <dbReference type="SAM" id="MobiDB-lite"/>
    </source>
</evidence>